<dbReference type="PANTHER" id="PTHR28298">
    <property type="entry name" value="EISOSOME PROTEIN 1"/>
    <property type="match status" value="1"/>
</dbReference>
<dbReference type="PANTHER" id="PTHR28298:SF1">
    <property type="entry name" value="EISOSOME PROTEIN 1"/>
    <property type="match status" value="1"/>
</dbReference>
<feature type="compositionally biased region" description="Polar residues" evidence="3">
    <location>
        <begin position="801"/>
        <end position="814"/>
    </location>
</feature>
<comment type="similarity">
    <text evidence="1">Belongs to the EIS1 family.</text>
</comment>
<gene>
    <name evidence="4" type="ORF">RI543_004877</name>
</gene>
<keyword evidence="5" id="KW-1185">Reference proteome</keyword>
<evidence type="ECO:0000256" key="1">
    <source>
        <dbReference type="ARBA" id="ARBA00008528"/>
    </source>
</evidence>
<feature type="coiled-coil region" evidence="2">
    <location>
        <begin position="419"/>
        <end position="493"/>
    </location>
</feature>
<dbReference type="InterPro" id="IPR024527">
    <property type="entry name" value="Eisosome1"/>
</dbReference>
<evidence type="ECO:0000313" key="4">
    <source>
        <dbReference type="EMBL" id="KAK5773821.1"/>
    </source>
</evidence>
<sequence length="937" mass="107619">MSLISAHYKTKLTDYNTDQHINNLEFKKNIKLRKSTTSTYSFHHPYYHYYDSTGELNDHLSKEAIYYTNLKYGHYNSPANQYSSFSDEVPDIGKKAAVFVQSSNTHPNNIDNKYDYSHNFTSAYALNAATRSLHDSNTSQQYKLIHPTDLNTSHTGYSKKSACKAYSDSLKSINVPTTSITTTTAKSPTTTTTTTITSTVTVGAAAASHQNLNLSKVLNSAENKAHIRINKRFRPESESTKTLRNKNALNAAYKVNSTYYLPDSLLQERKHVHDLEKQKIEFYNFMVSPKVWNLASSNTTSKLNSIDKNIRSLTTKGVLFNNMDYNIKAVQYARKQMQLNKEKENQTLEKTRGKIYTGGGLWIPNRDVDDISRHNVKPLIEKIDLKTEMERKLDIELDRRESTYKQEYKRWKQLQIIRNKNDEDLVNETNLQIKSERQENQNLINEDMQNFSKEMENKLILKQKQLNELVEKSKELETELLNKKIHLEKLQTDQLTILQKKHSKDLDKLDRDKIELLNPYFETLDENEDIKTKLQNELEAIKIEIQDLENEIQVHDENISEMDDRLKLEKIPASSKNIGERNINKTDHEKLTSIISISHKGKTKSKKKHESLLISLDKEKHDQERLVELKREKLESLKKTIIEREHKLKTNEANLLKNKEKVALLKSIKESDEIDDNQNTVSSKLNGVFKNADNDFNSDYSQYEIIKRQNDIAKEGDANVIKGDDYSDDDSVVAGEGNDITRIQKAERAKNKGKATIITTGPNLYQSKYDNSKHSFDKESSYGAEASASVRSVTGVSGVLNTHPSINSNRQSFRNLGKNKPRKDNVNLESKMNYEKKIFQKSYYYSSRKPTTAVVARKTDTSSLPSEKKNYWENESHASNSSDLKDNSPSFSGFSQGSIKDHDDQNKYIRSSSNDVNSLNKNDETANGEKSLFKEVF</sequence>
<evidence type="ECO:0008006" key="6">
    <source>
        <dbReference type="Google" id="ProtNLM"/>
    </source>
</evidence>
<dbReference type="EMBL" id="JAWIZZ010000064">
    <property type="protein sequence ID" value="KAK5773821.1"/>
    <property type="molecule type" value="Genomic_DNA"/>
</dbReference>
<dbReference type="Proteomes" id="UP001306508">
    <property type="component" value="Unassembled WGS sequence"/>
</dbReference>
<dbReference type="Pfam" id="PF12757">
    <property type="entry name" value="Eisosome1"/>
    <property type="match status" value="1"/>
</dbReference>
<organism evidence="4 5">
    <name type="scientific">Arxiozyma heterogenica</name>
    <dbReference type="NCBI Taxonomy" id="278026"/>
    <lineage>
        <taxon>Eukaryota</taxon>
        <taxon>Fungi</taxon>
        <taxon>Dikarya</taxon>
        <taxon>Ascomycota</taxon>
        <taxon>Saccharomycotina</taxon>
        <taxon>Saccharomycetes</taxon>
        <taxon>Saccharomycetales</taxon>
        <taxon>Saccharomycetaceae</taxon>
        <taxon>Arxiozyma</taxon>
    </lineage>
</organism>
<keyword evidence="2" id="KW-0175">Coiled coil</keyword>
<name>A0AAN7ZWV3_9SACH</name>
<reference evidence="5" key="1">
    <citation type="submission" date="2023-07" db="EMBL/GenBank/DDBJ databases">
        <title>A draft genome of Kazachstania heterogenica Y-27499.</title>
        <authorList>
            <person name="Donic C."/>
            <person name="Kralova J.S."/>
            <person name="Fidel L."/>
            <person name="Ben-Dor S."/>
            <person name="Jung S."/>
        </authorList>
    </citation>
    <scope>NUCLEOTIDE SEQUENCE [LARGE SCALE GENOMIC DNA]</scope>
    <source>
        <strain evidence="5">Y27499</strain>
    </source>
</reference>
<dbReference type="GO" id="GO:0070941">
    <property type="term" value="P:eisosome assembly"/>
    <property type="evidence" value="ECO:0007669"/>
    <property type="project" value="TreeGrafter"/>
</dbReference>
<feature type="compositionally biased region" description="Polar residues" evidence="3">
    <location>
        <begin position="908"/>
        <end position="920"/>
    </location>
</feature>
<evidence type="ECO:0000256" key="2">
    <source>
        <dbReference type="SAM" id="Coils"/>
    </source>
</evidence>
<feature type="compositionally biased region" description="Basic and acidic residues" evidence="3">
    <location>
        <begin position="866"/>
        <end position="876"/>
    </location>
</feature>
<evidence type="ECO:0000313" key="5">
    <source>
        <dbReference type="Proteomes" id="UP001306508"/>
    </source>
</evidence>
<feature type="region of interest" description="Disordered" evidence="3">
    <location>
        <begin position="850"/>
        <end position="937"/>
    </location>
</feature>
<dbReference type="AlphaFoldDB" id="A0AAN7ZWV3"/>
<protein>
    <recommendedName>
        <fullName evidence="6">Eisosome protein 1</fullName>
    </recommendedName>
</protein>
<feature type="coiled-coil region" evidence="2">
    <location>
        <begin position="524"/>
        <end position="565"/>
    </location>
</feature>
<feature type="compositionally biased region" description="Polar residues" evidence="3">
    <location>
        <begin position="877"/>
        <end position="898"/>
    </location>
</feature>
<proteinExistence type="inferred from homology"/>
<feature type="region of interest" description="Disordered" evidence="3">
    <location>
        <begin position="801"/>
        <end position="829"/>
    </location>
</feature>
<evidence type="ECO:0000256" key="3">
    <source>
        <dbReference type="SAM" id="MobiDB-lite"/>
    </source>
</evidence>
<comment type="caution">
    <text evidence="4">The sequence shown here is derived from an EMBL/GenBank/DDBJ whole genome shotgun (WGS) entry which is preliminary data.</text>
</comment>
<accession>A0AAN7ZWV3</accession>